<gene>
    <name evidence="1" type="ORF">ALIPUT_01874</name>
</gene>
<dbReference type="EMBL" id="ABFK02000020">
    <property type="protein sequence ID" value="EDS02352.1"/>
    <property type="molecule type" value="Genomic_DNA"/>
</dbReference>
<dbReference type="HOGENOM" id="CLU_3246261_0_0_10"/>
<organism evidence="1 2">
    <name type="scientific">Alistipes putredinis DSM 17216</name>
    <dbReference type="NCBI Taxonomy" id="445970"/>
    <lineage>
        <taxon>Bacteria</taxon>
        <taxon>Pseudomonadati</taxon>
        <taxon>Bacteroidota</taxon>
        <taxon>Bacteroidia</taxon>
        <taxon>Bacteroidales</taxon>
        <taxon>Rikenellaceae</taxon>
        <taxon>Alistipes</taxon>
    </lineage>
</organism>
<dbReference type="Proteomes" id="UP000005819">
    <property type="component" value="Unassembled WGS sequence"/>
</dbReference>
<evidence type="ECO:0000313" key="2">
    <source>
        <dbReference type="Proteomes" id="UP000005819"/>
    </source>
</evidence>
<proteinExistence type="predicted"/>
<reference evidence="1" key="1">
    <citation type="submission" date="2007-10" db="EMBL/GenBank/DDBJ databases">
        <authorList>
            <person name="Fulton L."/>
            <person name="Clifton S."/>
            <person name="Fulton B."/>
            <person name="Xu J."/>
            <person name="Minx P."/>
            <person name="Pepin K.H."/>
            <person name="Johnson M."/>
            <person name="Thiruvilangam P."/>
            <person name="Bhonagiri V."/>
            <person name="Nash W.E."/>
            <person name="Mardis E.R."/>
            <person name="Wilson R.K."/>
        </authorList>
    </citation>
    <scope>NUCLEOTIDE SEQUENCE [LARGE SCALE GENOMIC DNA]</scope>
    <source>
        <strain evidence="1">DSM 17216</strain>
    </source>
</reference>
<sequence length="42" mass="5268">MKTERKRELVYSFPRRNLRKIVQGTGKLKYRFRTKQPFHLIF</sequence>
<keyword evidence="2" id="KW-1185">Reference proteome</keyword>
<accession>B0MXL1</accession>
<name>B0MXL1_9BACT</name>
<reference evidence="1" key="2">
    <citation type="submission" date="2013-09" db="EMBL/GenBank/DDBJ databases">
        <title>Draft genome sequence of Alistipes putredinis (DSM 17216).</title>
        <authorList>
            <person name="Sudarsanam P."/>
            <person name="Ley R."/>
            <person name="Guruge J."/>
            <person name="Turnbaugh P.J."/>
            <person name="Mahowald M."/>
            <person name="Liep D."/>
            <person name="Gordon J."/>
        </authorList>
    </citation>
    <scope>NUCLEOTIDE SEQUENCE</scope>
    <source>
        <strain evidence="1">DSM 17216</strain>
    </source>
</reference>
<evidence type="ECO:0000313" key="1">
    <source>
        <dbReference type="EMBL" id="EDS02352.1"/>
    </source>
</evidence>
<comment type="caution">
    <text evidence="1">The sequence shown here is derived from an EMBL/GenBank/DDBJ whole genome shotgun (WGS) entry which is preliminary data.</text>
</comment>
<protein>
    <submittedName>
        <fullName evidence="1">Uncharacterized protein</fullName>
    </submittedName>
</protein>
<dbReference type="AlphaFoldDB" id="B0MXL1"/>